<evidence type="ECO:0000313" key="7">
    <source>
        <dbReference type="EMBL" id="BES97531.1"/>
    </source>
</evidence>
<feature type="transmembrane region" description="Helical" evidence="6">
    <location>
        <begin position="154"/>
        <end position="176"/>
    </location>
</feature>
<feature type="transmembrane region" description="Helical" evidence="6">
    <location>
        <begin position="292"/>
        <end position="310"/>
    </location>
</feature>
<comment type="function">
    <text evidence="6">Gustatory receptor which mediates acceptance or avoidance behavior, depending on its substrates.</text>
</comment>
<evidence type="ECO:0000256" key="1">
    <source>
        <dbReference type="ARBA" id="ARBA00004651"/>
    </source>
</evidence>
<feature type="transmembrane region" description="Helical" evidence="6">
    <location>
        <begin position="59"/>
        <end position="78"/>
    </location>
</feature>
<gene>
    <name evidence="7" type="ORF">NTJ_10345</name>
</gene>
<accession>A0ABN7B2Z3</accession>
<keyword evidence="8" id="KW-1185">Reference proteome</keyword>
<keyword evidence="2 6" id="KW-1003">Cell membrane</keyword>
<reference evidence="7 8" key="1">
    <citation type="submission" date="2023-09" db="EMBL/GenBank/DDBJ databases">
        <title>Nesidiocoris tenuis whole genome shotgun sequence.</title>
        <authorList>
            <person name="Shibata T."/>
            <person name="Shimoda M."/>
            <person name="Kobayashi T."/>
            <person name="Uehara T."/>
        </authorList>
    </citation>
    <scope>NUCLEOTIDE SEQUENCE [LARGE SCALE GENOMIC DNA]</scope>
    <source>
        <strain evidence="7 8">Japan</strain>
    </source>
</reference>
<keyword evidence="5 6" id="KW-0472">Membrane</keyword>
<sequence>MRLRPSFVQRCLKEKVGPIHESDLYFLCRPILWTQLAFGRLPFHVKSGWMRHSFKSVQFLYVLCVYLVLVAMNVNQILEGENRRHWLNVRLSSSFQEILLGGLVSLQFPTLLVYVFMWLVGTRRLANLFNEIAVVEKKISDIFPNSKLTKRQKIAKACIALVYLSVISSAYAVMAYQQRRQPSIPHLILYGNNVFIITTNFMLCCTVFLHLRNLSAKLRNSTIEWLNIEGQSAFKIAVCRKLWILLRELSNASSSTLFFELFFGILTSTVLLIISSYGLIYSIRDGYSFIDIIQILPYFIVSVIHSMILLEATHQTKIELGDEFMRFLSHIDSLSMDVDTSVEVERFMRTISNLGASVSLQGYVTMDRGFQISILSFTATYLLVLLQFRASDQTGSSARSPSSTESIH</sequence>
<evidence type="ECO:0000256" key="3">
    <source>
        <dbReference type="ARBA" id="ARBA00022692"/>
    </source>
</evidence>
<keyword evidence="3 6" id="KW-0812">Transmembrane</keyword>
<feature type="transmembrane region" description="Helical" evidence="6">
    <location>
        <begin position="257"/>
        <end position="280"/>
    </location>
</feature>
<evidence type="ECO:0000256" key="2">
    <source>
        <dbReference type="ARBA" id="ARBA00022475"/>
    </source>
</evidence>
<comment type="caution">
    <text evidence="6">Lacks conserved residue(s) required for the propagation of feature annotation.</text>
</comment>
<evidence type="ECO:0000256" key="5">
    <source>
        <dbReference type="ARBA" id="ARBA00023136"/>
    </source>
</evidence>
<keyword evidence="6" id="KW-0807">Transducer</keyword>
<proteinExistence type="inferred from homology"/>
<comment type="subcellular location">
    <subcellularLocation>
        <location evidence="1 6">Cell membrane</location>
        <topology evidence="1 6">Multi-pass membrane protein</topology>
    </subcellularLocation>
</comment>
<evidence type="ECO:0000256" key="6">
    <source>
        <dbReference type="RuleBase" id="RU363108"/>
    </source>
</evidence>
<keyword evidence="6 7" id="KW-0675">Receptor</keyword>
<keyword evidence="4 6" id="KW-1133">Transmembrane helix</keyword>
<evidence type="ECO:0000256" key="4">
    <source>
        <dbReference type="ARBA" id="ARBA00022989"/>
    </source>
</evidence>
<evidence type="ECO:0000313" key="8">
    <source>
        <dbReference type="Proteomes" id="UP001307889"/>
    </source>
</evidence>
<organism evidence="7 8">
    <name type="scientific">Nesidiocoris tenuis</name>
    <dbReference type="NCBI Taxonomy" id="355587"/>
    <lineage>
        <taxon>Eukaryota</taxon>
        <taxon>Metazoa</taxon>
        <taxon>Ecdysozoa</taxon>
        <taxon>Arthropoda</taxon>
        <taxon>Hexapoda</taxon>
        <taxon>Insecta</taxon>
        <taxon>Pterygota</taxon>
        <taxon>Neoptera</taxon>
        <taxon>Paraneoptera</taxon>
        <taxon>Hemiptera</taxon>
        <taxon>Heteroptera</taxon>
        <taxon>Panheteroptera</taxon>
        <taxon>Cimicomorpha</taxon>
        <taxon>Miridae</taxon>
        <taxon>Dicyphina</taxon>
        <taxon>Nesidiocoris</taxon>
    </lineage>
</organism>
<feature type="transmembrane region" description="Helical" evidence="6">
    <location>
        <begin position="188"/>
        <end position="211"/>
    </location>
</feature>
<dbReference type="EMBL" id="AP028916">
    <property type="protein sequence ID" value="BES97531.1"/>
    <property type="molecule type" value="Genomic_DNA"/>
</dbReference>
<dbReference type="Pfam" id="PF08395">
    <property type="entry name" value="7tm_7"/>
    <property type="match status" value="1"/>
</dbReference>
<name>A0ABN7B2Z3_9HEMI</name>
<protein>
    <recommendedName>
        <fullName evidence="6">Gustatory receptor</fullName>
    </recommendedName>
</protein>
<dbReference type="InterPro" id="IPR013604">
    <property type="entry name" value="7TM_chemorcpt"/>
</dbReference>
<feature type="transmembrane region" description="Helical" evidence="6">
    <location>
        <begin position="98"/>
        <end position="120"/>
    </location>
</feature>
<dbReference type="Proteomes" id="UP001307889">
    <property type="component" value="Chromosome 8"/>
</dbReference>
<comment type="similarity">
    <text evidence="6">Belongs to the insect chemoreceptor superfamily. Gustatory receptor (GR) family.</text>
</comment>